<name>X1FZH7_9ZZZZ</name>
<feature type="non-terminal residue" evidence="2">
    <location>
        <position position="1"/>
    </location>
</feature>
<keyword evidence="1" id="KW-0472">Membrane</keyword>
<dbReference type="EMBL" id="BARU01023203">
    <property type="protein sequence ID" value="GAH50412.1"/>
    <property type="molecule type" value="Genomic_DNA"/>
</dbReference>
<reference evidence="2" key="1">
    <citation type="journal article" date="2014" name="Front. Microbiol.">
        <title>High frequency of phylogenetically diverse reductive dehalogenase-homologous genes in deep subseafloor sedimentary metagenomes.</title>
        <authorList>
            <person name="Kawai M."/>
            <person name="Futagami T."/>
            <person name="Toyoda A."/>
            <person name="Takaki Y."/>
            <person name="Nishi S."/>
            <person name="Hori S."/>
            <person name="Arai W."/>
            <person name="Tsubouchi T."/>
            <person name="Morono Y."/>
            <person name="Uchiyama I."/>
            <person name="Ito T."/>
            <person name="Fujiyama A."/>
            <person name="Inagaki F."/>
            <person name="Takami H."/>
        </authorList>
    </citation>
    <scope>NUCLEOTIDE SEQUENCE</scope>
    <source>
        <strain evidence="2">Expedition CK06-06</strain>
    </source>
</reference>
<keyword evidence="1" id="KW-1133">Transmembrane helix</keyword>
<keyword evidence="1" id="KW-0812">Transmembrane</keyword>
<proteinExistence type="predicted"/>
<accession>X1FZH7</accession>
<evidence type="ECO:0000313" key="2">
    <source>
        <dbReference type="EMBL" id="GAH50412.1"/>
    </source>
</evidence>
<protein>
    <submittedName>
        <fullName evidence="2">Uncharacterized protein</fullName>
    </submittedName>
</protein>
<feature type="transmembrane region" description="Helical" evidence="1">
    <location>
        <begin position="111"/>
        <end position="134"/>
    </location>
</feature>
<organism evidence="2">
    <name type="scientific">marine sediment metagenome</name>
    <dbReference type="NCBI Taxonomy" id="412755"/>
    <lineage>
        <taxon>unclassified sequences</taxon>
        <taxon>metagenomes</taxon>
        <taxon>ecological metagenomes</taxon>
    </lineage>
</organism>
<evidence type="ECO:0000256" key="1">
    <source>
        <dbReference type="SAM" id="Phobius"/>
    </source>
</evidence>
<comment type="caution">
    <text evidence="2">The sequence shown here is derived from an EMBL/GenBank/DDBJ whole genome shotgun (WGS) entry which is preliminary data.</text>
</comment>
<feature type="non-terminal residue" evidence="2">
    <location>
        <position position="278"/>
    </location>
</feature>
<sequence length="278" mass="33059">TPKMNNKKKKKVVTKKLDSIKKHFIYSGNPTIFWHSESIIFKDKIERKFDRAEIALLSNSSWNLKYCIDIAKYFLNLSSKKSVEKLTNKKPDSFENLDIYEDHIRAIEHRFLLPSILFYNASFDYLYIFVFSLLTTRKEIVDIKEIKIDKVLAETGYLELSNKKYSWMFALNSLITRRLKSKKKEKRRIEDTLEQFFLRDFINIFRDLKAENEELRIKYYANIIKHQQIPFFKPKCLDNLGGAKSFVDINKFYSIDETTPSITYGIPKIVLDIEKTQK</sequence>
<dbReference type="AlphaFoldDB" id="X1FZH7"/>
<gene>
    <name evidence="2" type="ORF">S03H2_37688</name>
</gene>